<dbReference type="InterPro" id="IPR009875">
    <property type="entry name" value="PilZ_domain"/>
</dbReference>
<dbReference type="AlphaFoldDB" id="A0A1Y6CSH6"/>
<sequence>MAQVRREKRFCTKNTSAKGALLGEFKGSATPFRLVNLSSRGVCIEVPRNFPVSDRLYFTCEADEAPSLFSGIVQWSKETSDGNFQLGLSVASTVLWDELFHFVQDENDLYFS</sequence>
<keyword evidence="3" id="KW-1185">Reference proteome</keyword>
<dbReference type="EMBL" id="FWZT01000025">
    <property type="protein sequence ID" value="SMF70181.1"/>
    <property type="molecule type" value="Genomic_DNA"/>
</dbReference>
<reference evidence="3" key="1">
    <citation type="submission" date="2017-04" db="EMBL/GenBank/DDBJ databases">
        <authorList>
            <person name="Varghese N."/>
            <person name="Submissions S."/>
        </authorList>
    </citation>
    <scope>NUCLEOTIDE SEQUENCE [LARGE SCALE GENOMIC DNA]</scope>
    <source>
        <strain evidence="3">RKEM611</strain>
    </source>
</reference>
<evidence type="ECO:0000313" key="3">
    <source>
        <dbReference type="Proteomes" id="UP000192907"/>
    </source>
</evidence>
<protein>
    <submittedName>
        <fullName evidence="2">PilZ domain-containing protein</fullName>
    </submittedName>
</protein>
<name>A0A1Y6CSH6_9BACT</name>
<accession>A0A1Y6CSH6</accession>
<evidence type="ECO:0000259" key="1">
    <source>
        <dbReference type="Pfam" id="PF07238"/>
    </source>
</evidence>
<dbReference type="Proteomes" id="UP000192907">
    <property type="component" value="Unassembled WGS sequence"/>
</dbReference>
<proteinExistence type="predicted"/>
<dbReference type="RefSeq" id="WP_132324145.1">
    <property type="nucleotide sequence ID" value="NZ_FWZT01000025.1"/>
</dbReference>
<gene>
    <name evidence="2" type="ORF">SAMN06296036_12599</name>
</gene>
<dbReference type="Pfam" id="PF07238">
    <property type="entry name" value="PilZ"/>
    <property type="match status" value="1"/>
</dbReference>
<feature type="domain" description="PilZ" evidence="1">
    <location>
        <begin position="3"/>
        <end position="89"/>
    </location>
</feature>
<dbReference type="GO" id="GO:0035438">
    <property type="term" value="F:cyclic-di-GMP binding"/>
    <property type="evidence" value="ECO:0007669"/>
    <property type="project" value="InterPro"/>
</dbReference>
<organism evidence="2 3">
    <name type="scientific">Pseudobacteriovorax antillogorgiicola</name>
    <dbReference type="NCBI Taxonomy" id="1513793"/>
    <lineage>
        <taxon>Bacteria</taxon>
        <taxon>Pseudomonadati</taxon>
        <taxon>Bdellovibrionota</taxon>
        <taxon>Oligoflexia</taxon>
        <taxon>Oligoflexales</taxon>
        <taxon>Pseudobacteriovoracaceae</taxon>
        <taxon>Pseudobacteriovorax</taxon>
    </lineage>
</organism>
<evidence type="ECO:0000313" key="2">
    <source>
        <dbReference type="EMBL" id="SMF70181.1"/>
    </source>
</evidence>